<organism evidence="9 10">
    <name type="scientific">Paecilomyces lecythidis</name>
    <dbReference type="NCBI Taxonomy" id="3004212"/>
    <lineage>
        <taxon>Eukaryota</taxon>
        <taxon>Fungi</taxon>
        <taxon>Dikarya</taxon>
        <taxon>Ascomycota</taxon>
        <taxon>Pezizomycotina</taxon>
        <taxon>Eurotiomycetes</taxon>
        <taxon>Eurotiomycetidae</taxon>
        <taxon>Eurotiales</taxon>
        <taxon>Thermoascaceae</taxon>
        <taxon>Paecilomyces</taxon>
    </lineage>
</organism>
<feature type="region of interest" description="Disordered" evidence="7">
    <location>
        <begin position="394"/>
        <end position="441"/>
    </location>
</feature>
<dbReference type="PANTHER" id="PTHR46910:SF3">
    <property type="entry name" value="HALOTOLERANCE PROTEIN 9-RELATED"/>
    <property type="match status" value="1"/>
</dbReference>
<evidence type="ECO:0000313" key="9">
    <source>
        <dbReference type="EMBL" id="KAL1875093.1"/>
    </source>
</evidence>
<evidence type="ECO:0000256" key="5">
    <source>
        <dbReference type="ARBA" id="ARBA00023163"/>
    </source>
</evidence>
<evidence type="ECO:0000256" key="1">
    <source>
        <dbReference type="ARBA" id="ARBA00004123"/>
    </source>
</evidence>
<dbReference type="Proteomes" id="UP001583193">
    <property type="component" value="Unassembled WGS sequence"/>
</dbReference>
<dbReference type="InterPro" id="IPR036864">
    <property type="entry name" value="Zn2-C6_fun-type_DNA-bd_sf"/>
</dbReference>
<dbReference type="Gene3D" id="4.10.240.10">
    <property type="entry name" value="Zn(2)-C6 fungal-type DNA-binding domain"/>
    <property type="match status" value="1"/>
</dbReference>
<keyword evidence="3" id="KW-0805">Transcription regulation</keyword>
<dbReference type="PANTHER" id="PTHR46910">
    <property type="entry name" value="TRANSCRIPTION FACTOR PDR1"/>
    <property type="match status" value="1"/>
</dbReference>
<gene>
    <name evidence="9" type="ORF">Plec18167_005763</name>
</gene>
<feature type="compositionally biased region" description="Polar residues" evidence="7">
    <location>
        <begin position="214"/>
        <end position="229"/>
    </location>
</feature>
<feature type="region of interest" description="Disordered" evidence="7">
    <location>
        <begin position="635"/>
        <end position="661"/>
    </location>
</feature>
<keyword evidence="2" id="KW-0479">Metal-binding</keyword>
<feature type="compositionally biased region" description="Basic and acidic residues" evidence="7">
    <location>
        <begin position="651"/>
        <end position="661"/>
    </location>
</feature>
<keyword evidence="10" id="KW-1185">Reference proteome</keyword>
<sequence>MEAPLRRQHRSCDQCRKGKRACDGKAPDDILAHKPISQPSSGLSVPGHGELDIRAPAPCSNCKKWEKTCTFNWLYVALRTPKDRRRRKSKNAAKAKEEGVGAPPFLNPYQQSLNPPTHPLMDGSNRIPQFPMFEQYPLPAFNQPGLAPEAFAGISPDINTLGRHPWNTHIMPNLPFRNQEQTYNVTRPDQITQSLYYGGLPQGLPPGHPLQNALVVSQPSSHSSATRNGYSFAGNDEESPESSDDVMNRLFDNGYGFIKPRKPSGTNSVHSLFSPSSDLSESFSRSVLTQDMLRVYHDSMENALSCWLTEQNCPYSIATTPRSPRGNPLLNTVEKEWGPNWSNRICTRVCRLDRAFSSIRGRSLTATEEKAVSRALLTTIMAFASQWTRNSQERAAAFKASPSSSDPGNMPYANGSVLDDNSDSDFTWSQPPSSTAERSAQENLWNQARHALESATGIPSFRLIFANIIFSLTQRPLNIDDHLKMIADPSVAIRSGNHAARGLNGIKSSAVAELYDIFNNDSAPLFLETAMRQLFSFRYKLTIEQRHKNKLSGDGESSSTTRWSAHSISPSSSSSQRRGDNSGMNGTTQNSLSAEDNETFNLLFWLGLMFDTLTAAMHQRPPVVSDEDSEIKCVVPVSNPNNRGRSPGPNDWDRSPSMDKAGQRKQELWGDLFLRKSAVGQGATIPRWPCSYQEAAETLSDAAPVKVLLFRRISRLQTLVYRNASAESIEEAIQNTFWVYQHWNSTYKRFILDCMRNHDELPPRIQSWYVILAGHWHLAGMILADTLESIDEARLGLDSQRESRRAMDLFATLRKENALTVSNLAQCSLQGKGSSFAKCRQFHDSVNEGAFLTEPWTAVLVRSFTKAGYILLDEVDMSSSVVQLENDPSEQAWRQCRFCLDALWCLGSKSDMALLAARVLSNSLEERLKEQQNQNNLTIPVFLRDDYIMQDLQGFDYDIPIPQLGTIF</sequence>
<feature type="compositionally biased region" description="Acidic residues" evidence="7">
    <location>
        <begin position="235"/>
        <end position="244"/>
    </location>
</feature>
<feature type="compositionally biased region" description="Low complexity" evidence="7">
    <location>
        <begin position="562"/>
        <end position="576"/>
    </location>
</feature>
<proteinExistence type="predicted"/>
<keyword evidence="5" id="KW-0804">Transcription</keyword>
<feature type="region of interest" description="Disordered" evidence="7">
    <location>
        <begin position="208"/>
        <end position="244"/>
    </location>
</feature>
<dbReference type="SMART" id="SM00066">
    <property type="entry name" value="GAL4"/>
    <property type="match status" value="1"/>
</dbReference>
<feature type="region of interest" description="Disordered" evidence="7">
    <location>
        <begin position="548"/>
        <end position="592"/>
    </location>
</feature>
<comment type="caution">
    <text evidence="9">The sequence shown here is derived from an EMBL/GenBank/DDBJ whole genome shotgun (WGS) entry which is preliminary data.</text>
</comment>
<dbReference type="InterPro" id="IPR050987">
    <property type="entry name" value="AtrR-like"/>
</dbReference>
<evidence type="ECO:0000256" key="6">
    <source>
        <dbReference type="ARBA" id="ARBA00023242"/>
    </source>
</evidence>
<feature type="domain" description="Zn(2)-C6 fungal-type" evidence="8">
    <location>
        <begin position="6"/>
        <end position="80"/>
    </location>
</feature>
<accession>A0ABR3XGM4</accession>
<evidence type="ECO:0000259" key="8">
    <source>
        <dbReference type="SMART" id="SM00066"/>
    </source>
</evidence>
<comment type="subcellular location">
    <subcellularLocation>
        <location evidence="1">Nucleus</location>
    </subcellularLocation>
</comment>
<dbReference type="CDD" id="cd00067">
    <property type="entry name" value="GAL4"/>
    <property type="match status" value="1"/>
</dbReference>
<feature type="compositionally biased region" description="Basic residues" evidence="7">
    <location>
        <begin position="82"/>
        <end position="93"/>
    </location>
</feature>
<reference evidence="9 10" key="1">
    <citation type="journal article" date="2024" name="IMA Fungus">
        <title>IMA Genome - F19 : A genome assembly and annotation guide to empower mycologists, including annotated draft genome sequences of Ceratocystis pirilliformis, Diaporthe australafricana, Fusarium ophioides, Paecilomyces lecythidis, and Sporothrix stenoceras.</title>
        <authorList>
            <person name="Aylward J."/>
            <person name="Wilson A.M."/>
            <person name="Visagie C.M."/>
            <person name="Spraker J."/>
            <person name="Barnes I."/>
            <person name="Buitendag C."/>
            <person name="Ceriani C."/>
            <person name="Del Mar Angel L."/>
            <person name="du Plessis D."/>
            <person name="Fuchs T."/>
            <person name="Gasser K."/>
            <person name="Kramer D."/>
            <person name="Li W."/>
            <person name="Munsamy K."/>
            <person name="Piso A."/>
            <person name="Price J.L."/>
            <person name="Sonnekus B."/>
            <person name="Thomas C."/>
            <person name="van der Nest A."/>
            <person name="van Dijk A."/>
            <person name="van Heerden A."/>
            <person name="van Vuuren N."/>
            <person name="Yilmaz N."/>
            <person name="Duong T.A."/>
            <person name="van der Merwe N.A."/>
            <person name="Wingfield M.J."/>
            <person name="Wingfield B.D."/>
        </authorList>
    </citation>
    <scope>NUCLEOTIDE SEQUENCE [LARGE SCALE GENOMIC DNA]</scope>
    <source>
        <strain evidence="9 10">CMW 18167</strain>
    </source>
</reference>
<feature type="region of interest" description="Disordered" evidence="7">
    <location>
        <begin position="82"/>
        <end position="108"/>
    </location>
</feature>
<evidence type="ECO:0000256" key="3">
    <source>
        <dbReference type="ARBA" id="ARBA00023015"/>
    </source>
</evidence>
<name>A0ABR3XGM4_9EURO</name>
<dbReference type="EMBL" id="JAVDPF010000018">
    <property type="protein sequence ID" value="KAL1875093.1"/>
    <property type="molecule type" value="Genomic_DNA"/>
</dbReference>
<evidence type="ECO:0000313" key="10">
    <source>
        <dbReference type="Proteomes" id="UP001583193"/>
    </source>
</evidence>
<evidence type="ECO:0000256" key="2">
    <source>
        <dbReference type="ARBA" id="ARBA00022723"/>
    </source>
</evidence>
<evidence type="ECO:0000256" key="7">
    <source>
        <dbReference type="SAM" id="MobiDB-lite"/>
    </source>
</evidence>
<evidence type="ECO:0000256" key="4">
    <source>
        <dbReference type="ARBA" id="ARBA00023125"/>
    </source>
</evidence>
<dbReference type="SUPFAM" id="SSF57701">
    <property type="entry name" value="Zn2/Cys6 DNA-binding domain"/>
    <property type="match status" value="1"/>
</dbReference>
<protein>
    <recommendedName>
        <fullName evidence="8">Zn(2)-C6 fungal-type domain-containing protein</fullName>
    </recommendedName>
</protein>
<feature type="compositionally biased region" description="Polar residues" evidence="7">
    <location>
        <begin position="583"/>
        <end position="592"/>
    </location>
</feature>
<feature type="compositionally biased region" description="Low complexity" evidence="7">
    <location>
        <begin position="638"/>
        <end position="650"/>
    </location>
</feature>
<keyword evidence="4" id="KW-0238">DNA-binding</keyword>
<feature type="compositionally biased region" description="Polar residues" evidence="7">
    <location>
        <begin position="424"/>
        <end position="441"/>
    </location>
</feature>
<dbReference type="InterPro" id="IPR001138">
    <property type="entry name" value="Zn2Cys6_DnaBD"/>
</dbReference>
<keyword evidence="6" id="KW-0539">Nucleus</keyword>